<organism evidence="3 4">
    <name type="scientific">Pseudogymnoascus verrucosus</name>
    <dbReference type="NCBI Taxonomy" id="342668"/>
    <lineage>
        <taxon>Eukaryota</taxon>
        <taxon>Fungi</taxon>
        <taxon>Dikarya</taxon>
        <taxon>Ascomycota</taxon>
        <taxon>Pezizomycotina</taxon>
        <taxon>Leotiomycetes</taxon>
        <taxon>Thelebolales</taxon>
        <taxon>Thelebolaceae</taxon>
        <taxon>Pseudogymnoascus</taxon>
    </lineage>
</organism>
<evidence type="ECO:0000256" key="2">
    <source>
        <dbReference type="SAM" id="SignalP"/>
    </source>
</evidence>
<keyword evidence="4" id="KW-1185">Reference proteome</keyword>
<feature type="chain" id="PRO_5008609007" evidence="2">
    <location>
        <begin position="18"/>
        <end position="100"/>
    </location>
</feature>
<keyword evidence="2" id="KW-0732">Signal</keyword>
<dbReference type="AlphaFoldDB" id="A0A1B8GU47"/>
<evidence type="ECO:0000313" key="3">
    <source>
        <dbReference type="EMBL" id="OBT99364.1"/>
    </source>
</evidence>
<feature type="signal peptide" evidence="2">
    <location>
        <begin position="1"/>
        <end position="17"/>
    </location>
</feature>
<dbReference type="GeneID" id="28836124"/>
<proteinExistence type="predicted"/>
<dbReference type="Proteomes" id="UP000091956">
    <property type="component" value="Unassembled WGS sequence"/>
</dbReference>
<evidence type="ECO:0000313" key="4">
    <source>
        <dbReference type="Proteomes" id="UP000091956"/>
    </source>
</evidence>
<accession>A0A1B8GU47</accession>
<name>A0A1B8GU47_9PEZI</name>
<feature type="compositionally biased region" description="Basic and acidic residues" evidence="1">
    <location>
        <begin position="90"/>
        <end position="100"/>
    </location>
</feature>
<feature type="region of interest" description="Disordered" evidence="1">
    <location>
        <begin position="54"/>
        <end position="100"/>
    </location>
</feature>
<dbReference type="RefSeq" id="XP_018133097.1">
    <property type="nucleotide sequence ID" value="XM_018272243.2"/>
</dbReference>
<sequence>MKFTPVLLLLFASVSLAAPAGLDGADIEAKPDNTHATREKHAGVIGDDAHITRENHAGVSPDDSHMTIGDSHATFIPDENDAEASPNDAHATRDDSHASR</sequence>
<protein>
    <submittedName>
        <fullName evidence="3">Uncharacterized protein</fullName>
    </submittedName>
</protein>
<gene>
    <name evidence="3" type="ORF">VE01_02738</name>
</gene>
<dbReference type="EMBL" id="KV460213">
    <property type="protein sequence ID" value="OBT99364.1"/>
    <property type="molecule type" value="Genomic_DNA"/>
</dbReference>
<dbReference type="OrthoDB" id="10506748at2759"/>
<evidence type="ECO:0000256" key="1">
    <source>
        <dbReference type="SAM" id="MobiDB-lite"/>
    </source>
</evidence>
<reference evidence="3 4" key="1">
    <citation type="submission" date="2016-03" db="EMBL/GenBank/DDBJ databases">
        <title>Comparative genomics of Pseudogymnoascus destructans, the fungus causing white-nose syndrome of bats.</title>
        <authorList>
            <person name="Palmer J.M."/>
            <person name="Drees K.P."/>
            <person name="Foster J.T."/>
            <person name="Lindner D.L."/>
        </authorList>
    </citation>
    <scope>NUCLEOTIDE SEQUENCE [LARGE SCALE GENOMIC DNA]</scope>
    <source>
        <strain evidence="3 4">UAMH 10579</strain>
    </source>
</reference>
<reference evidence="4" key="2">
    <citation type="journal article" date="2018" name="Nat. Commun.">
        <title>Extreme sensitivity to ultraviolet light in the fungal pathogen causing white-nose syndrome of bats.</title>
        <authorList>
            <person name="Palmer J.M."/>
            <person name="Drees K.P."/>
            <person name="Foster J.T."/>
            <person name="Lindner D.L."/>
        </authorList>
    </citation>
    <scope>NUCLEOTIDE SEQUENCE [LARGE SCALE GENOMIC DNA]</scope>
    <source>
        <strain evidence="4">UAMH 10579</strain>
    </source>
</reference>